<gene>
    <name evidence="2" type="ORF">F6X42_04485</name>
</gene>
<dbReference type="CDD" id="cd00038">
    <property type="entry name" value="CAP_ED"/>
    <property type="match status" value="1"/>
</dbReference>
<dbReference type="SUPFAM" id="SSF51206">
    <property type="entry name" value="cAMP-binding domain-like"/>
    <property type="match status" value="1"/>
</dbReference>
<protein>
    <submittedName>
        <fullName evidence="2">Cyclic nucleotide-binding domain-containing protein</fullName>
    </submittedName>
</protein>
<dbReference type="Pfam" id="PF10137">
    <property type="entry name" value="CAP12-PCTIR_TIR"/>
    <property type="match status" value="1"/>
</dbReference>
<dbReference type="Gene3D" id="2.60.120.10">
    <property type="entry name" value="Jelly Rolls"/>
    <property type="match status" value="1"/>
</dbReference>
<evidence type="ECO:0000313" key="3">
    <source>
        <dbReference type="Proteomes" id="UP000736373"/>
    </source>
</evidence>
<evidence type="ECO:0000313" key="2">
    <source>
        <dbReference type="EMBL" id="MBC8745911.1"/>
    </source>
</evidence>
<dbReference type="InterPro" id="IPR000595">
    <property type="entry name" value="cNMP-bd_dom"/>
</dbReference>
<comment type="caution">
    <text evidence="2">The sequence shown here is derived from an EMBL/GenBank/DDBJ whole genome shotgun (WGS) entry which is preliminary data.</text>
</comment>
<name>A0ABR7PIB2_9BURK</name>
<organism evidence="2 3">
    <name type="scientific">Paraburkholderia podalyriae</name>
    <dbReference type="NCBI Taxonomy" id="1938811"/>
    <lineage>
        <taxon>Bacteria</taxon>
        <taxon>Pseudomonadati</taxon>
        <taxon>Pseudomonadota</taxon>
        <taxon>Betaproteobacteria</taxon>
        <taxon>Burkholderiales</taxon>
        <taxon>Burkholderiaceae</taxon>
        <taxon>Paraburkholderia</taxon>
    </lineage>
</organism>
<proteinExistence type="predicted"/>
<feature type="domain" description="Cyclic nucleotide-binding" evidence="1">
    <location>
        <begin position="22"/>
        <end position="138"/>
    </location>
</feature>
<sequence length="303" mass="33635">MLERFLGEQGKRHRVEAFSTQKLVGGDQALATELADVAEFLAVEQGAAVIEQDALDNDIYFIIAGKLDVVVNATVVQQRSAGVAVGEMAAIDPTAKRAATVVAAEDSLVARVTEPQLSDLGARYPDLWRRMAKELAERLRERNRFVSKKRDLVRVLLISSAEAIPVTRALQDQFAHDPFVIVPWHQGVFRVTFYTLTSLESELEQCDFAIAIAHTDDVTTSRGVDWPAPRDNVIFELGLAMGKLGLNRAILMEPRGEGVKLPSDMKGITTIPYVFDQKRDTEARFAPACNELRKYIQQMGPRI</sequence>
<dbReference type="InterPro" id="IPR014710">
    <property type="entry name" value="RmlC-like_jellyroll"/>
</dbReference>
<dbReference type="PROSITE" id="PS50042">
    <property type="entry name" value="CNMP_BINDING_3"/>
    <property type="match status" value="1"/>
</dbReference>
<dbReference type="Proteomes" id="UP000736373">
    <property type="component" value="Unassembled WGS sequence"/>
</dbReference>
<reference evidence="2 3" key="1">
    <citation type="submission" date="2019-09" db="EMBL/GenBank/DDBJ databases">
        <title>Paraburkholderia podalyriae sp. nov., A South African Podalyria-associated rhizobium.</title>
        <authorList>
            <person name="Mavima L."/>
            <person name="Beukes C.W."/>
            <person name="Palmer M."/>
            <person name="De Meyer S.E."/>
            <person name="James E.K."/>
            <person name="Maluk M."/>
            <person name="Avontuur J.R."/>
            <person name="Chan W.Y."/>
            <person name="Venter S.N."/>
            <person name="Steenkamp E.T."/>
        </authorList>
    </citation>
    <scope>NUCLEOTIDE SEQUENCE [LARGE SCALE GENOMIC DNA]</scope>
    <source>
        <strain evidence="2 3">WC7.3b</strain>
    </source>
</reference>
<dbReference type="RefSeq" id="WP_187633047.1">
    <property type="nucleotide sequence ID" value="NZ_VZQQ01000003.1"/>
</dbReference>
<dbReference type="EMBL" id="VZQQ01000003">
    <property type="protein sequence ID" value="MBC8745911.1"/>
    <property type="molecule type" value="Genomic_DNA"/>
</dbReference>
<dbReference type="Pfam" id="PF00027">
    <property type="entry name" value="cNMP_binding"/>
    <property type="match status" value="1"/>
</dbReference>
<dbReference type="InterPro" id="IPR019302">
    <property type="entry name" value="CAP12/PCTIR_TIR_dom"/>
</dbReference>
<accession>A0ABR7PIB2</accession>
<keyword evidence="3" id="KW-1185">Reference proteome</keyword>
<dbReference type="InterPro" id="IPR018490">
    <property type="entry name" value="cNMP-bd_dom_sf"/>
</dbReference>
<evidence type="ECO:0000259" key="1">
    <source>
        <dbReference type="PROSITE" id="PS50042"/>
    </source>
</evidence>